<dbReference type="EMBL" id="JBBPBK010000016">
    <property type="protein sequence ID" value="KAK9267968.1"/>
    <property type="molecule type" value="Genomic_DNA"/>
</dbReference>
<keyword evidence="2" id="KW-1185">Reference proteome</keyword>
<dbReference type="AlphaFoldDB" id="A0AAP0N8G5"/>
<comment type="caution">
    <text evidence="1">The sequence shown here is derived from an EMBL/GenBank/DDBJ whole genome shotgun (WGS) entry which is preliminary data.</text>
</comment>
<dbReference type="Proteomes" id="UP001415857">
    <property type="component" value="Unassembled WGS sequence"/>
</dbReference>
<name>A0AAP0N8G5_LIQFO</name>
<sequence length="82" mass="9097">MGKTTSHFALVSATIKLGWGLAPRVNGKGFRWAIDNAKWQGRIDSIKPLFEESRADLGKNEIDKEVVEKEWDRIAPGLAMGS</sequence>
<proteinExistence type="predicted"/>
<accession>A0AAP0N8G5</accession>
<dbReference type="PANTHER" id="PTHR47381">
    <property type="entry name" value="ALPHA/BETA-HYDROLASES SUPERFAMILY PROTEIN"/>
    <property type="match status" value="1"/>
</dbReference>
<reference evidence="1 2" key="1">
    <citation type="journal article" date="2024" name="Plant J.">
        <title>Genome sequences and population genomics reveal climatic adaptation and genomic divergence between two closely related sweetgum species.</title>
        <authorList>
            <person name="Xu W.Q."/>
            <person name="Ren C.Q."/>
            <person name="Zhang X.Y."/>
            <person name="Comes H.P."/>
            <person name="Liu X.H."/>
            <person name="Li Y.G."/>
            <person name="Kettle C.J."/>
            <person name="Jalonen R."/>
            <person name="Gaisberger H."/>
            <person name="Ma Y.Z."/>
            <person name="Qiu Y.X."/>
        </authorList>
    </citation>
    <scope>NUCLEOTIDE SEQUENCE [LARGE SCALE GENOMIC DNA]</scope>
    <source>
        <strain evidence="1">Hangzhou</strain>
    </source>
</reference>
<organism evidence="1 2">
    <name type="scientific">Liquidambar formosana</name>
    <name type="common">Formosan gum</name>
    <dbReference type="NCBI Taxonomy" id="63359"/>
    <lineage>
        <taxon>Eukaryota</taxon>
        <taxon>Viridiplantae</taxon>
        <taxon>Streptophyta</taxon>
        <taxon>Embryophyta</taxon>
        <taxon>Tracheophyta</taxon>
        <taxon>Spermatophyta</taxon>
        <taxon>Magnoliopsida</taxon>
        <taxon>eudicotyledons</taxon>
        <taxon>Gunneridae</taxon>
        <taxon>Pentapetalae</taxon>
        <taxon>Saxifragales</taxon>
        <taxon>Altingiaceae</taxon>
        <taxon>Liquidambar</taxon>
    </lineage>
</organism>
<gene>
    <name evidence="1" type="ORF">L1049_010405</name>
</gene>
<evidence type="ECO:0000313" key="1">
    <source>
        <dbReference type="EMBL" id="KAK9267968.1"/>
    </source>
</evidence>
<dbReference type="PANTHER" id="PTHR47381:SF3">
    <property type="entry name" value="ALPHA_BETA-HYDROLASES SUPERFAMILY PROTEIN"/>
    <property type="match status" value="1"/>
</dbReference>
<evidence type="ECO:0000313" key="2">
    <source>
        <dbReference type="Proteomes" id="UP001415857"/>
    </source>
</evidence>
<protein>
    <submittedName>
        <fullName evidence="1">Uncharacterized protein</fullName>
    </submittedName>
</protein>